<sequence>MSRYKSCQCAVTPHHRKGALRFPRCTPVAADDRGLSRAAVSSLRVLRRKKAMSARFNEAIFRRRLKNYHHKEEAKLHERDRVAEHHQPSAAAFAYAASALLNYTRRRIEKKSNGNRRHL</sequence>
<evidence type="ECO:0000313" key="2">
    <source>
        <dbReference type="Proteomes" id="UP000299102"/>
    </source>
</evidence>
<gene>
    <name evidence="1" type="ORF">EVAR_49108_1</name>
</gene>
<protein>
    <submittedName>
        <fullName evidence="1">Uncharacterized protein</fullName>
    </submittedName>
</protein>
<dbReference type="EMBL" id="BGZK01001306">
    <property type="protein sequence ID" value="GBP76820.1"/>
    <property type="molecule type" value="Genomic_DNA"/>
</dbReference>
<comment type="caution">
    <text evidence="1">The sequence shown here is derived from an EMBL/GenBank/DDBJ whole genome shotgun (WGS) entry which is preliminary data.</text>
</comment>
<proteinExistence type="predicted"/>
<reference evidence="1 2" key="1">
    <citation type="journal article" date="2019" name="Commun. Biol.">
        <title>The bagworm genome reveals a unique fibroin gene that provides high tensile strength.</title>
        <authorList>
            <person name="Kono N."/>
            <person name="Nakamura H."/>
            <person name="Ohtoshi R."/>
            <person name="Tomita M."/>
            <person name="Numata K."/>
            <person name="Arakawa K."/>
        </authorList>
    </citation>
    <scope>NUCLEOTIDE SEQUENCE [LARGE SCALE GENOMIC DNA]</scope>
</reference>
<evidence type="ECO:0000313" key="1">
    <source>
        <dbReference type="EMBL" id="GBP76820.1"/>
    </source>
</evidence>
<keyword evidence="2" id="KW-1185">Reference proteome</keyword>
<accession>A0A4C1YNY0</accession>
<dbReference type="Proteomes" id="UP000299102">
    <property type="component" value="Unassembled WGS sequence"/>
</dbReference>
<name>A0A4C1YNY0_EUMVA</name>
<organism evidence="1 2">
    <name type="scientific">Eumeta variegata</name>
    <name type="common">Bagworm moth</name>
    <name type="synonym">Eumeta japonica</name>
    <dbReference type="NCBI Taxonomy" id="151549"/>
    <lineage>
        <taxon>Eukaryota</taxon>
        <taxon>Metazoa</taxon>
        <taxon>Ecdysozoa</taxon>
        <taxon>Arthropoda</taxon>
        <taxon>Hexapoda</taxon>
        <taxon>Insecta</taxon>
        <taxon>Pterygota</taxon>
        <taxon>Neoptera</taxon>
        <taxon>Endopterygota</taxon>
        <taxon>Lepidoptera</taxon>
        <taxon>Glossata</taxon>
        <taxon>Ditrysia</taxon>
        <taxon>Tineoidea</taxon>
        <taxon>Psychidae</taxon>
        <taxon>Oiketicinae</taxon>
        <taxon>Eumeta</taxon>
    </lineage>
</organism>
<dbReference type="AlphaFoldDB" id="A0A4C1YNY0"/>